<dbReference type="Pfam" id="PF10248">
    <property type="entry name" value="Mlf1IP"/>
    <property type="match status" value="1"/>
</dbReference>
<evidence type="ECO:0000256" key="2">
    <source>
        <dbReference type="ARBA" id="ARBA00008332"/>
    </source>
</evidence>
<comment type="subcellular location">
    <subcellularLocation>
        <location evidence="1">Cytoplasm</location>
    </subcellularLocation>
</comment>
<dbReference type="GO" id="GO:0005737">
    <property type="term" value="C:cytoplasm"/>
    <property type="evidence" value="ECO:0000318"/>
    <property type="project" value="GO_Central"/>
</dbReference>
<dbReference type="InParanoid" id="H2XRT0"/>
<dbReference type="AlphaFoldDB" id="H2XRT0"/>
<keyword evidence="4" id="KW-0597">Phosphoprotein</keyword>
<feature type="compositionally biased region" description="Basic and acidic residues" evidence="5">
    <location>
        <begin position="118"/>
        <end position="131"/>
    </location>
</feature>
<keyword evidence="3" id="KW-0963">Cytoplasm</keyword>
<evidence type="ECO:0000256" key="4">
    <source>
        <dbReference type="ARBA" id="ARBA00022553"/>
    </source>
</evidence>
<evidence type="ECO:0008006" key="8">
    <source>
        <dbReference type="Google" id="ProtNLM"/>
    </source>
</evidence>
<protein>
    <recommendedName>
        <fullName evidence="8">Myeloid leukemia factor 1</fullName>
    </recommendedName>
</protein>
<evidence type="ECO:0000256" key="3">
    <source>
        <dbReference type="ARBA" id="ARBA00022490"/>
    </source>
</evidence>
<comment type="similarity">
    <text evidence="2">Belongs to the MLF family.</text>
</comment>
<dbReference type="Proteomes" id="UP000008144">
    <property type="component" value="Chromosome 2"/>
</dbReference>
<accession>H2XRT0</accession>
<proteinExistence type="inferred from homology"/>
<dbReference type="GO" id="GO:0006355">
    <property type="term" value="P:regulation of DNA-templated transcription"/>
    <property type="evidence" value="ECO:0000318"/>
    <property type="project" value="GO_Central"/>
</dbReference>
<evidence type="ECO:0000313" key="7">
    <source>
        <dbReference type="Proteomes" id="UP000008144"/>
    </source>
</evidence>
<feature type="region of interest" description="Disordered" evidence="5">
    <location>
        <begin position="186"/>
        <end position="219"/>
    </location>
</feature>
<dbReference type="Ensembl" id="ENSCINT00000035521.1">
    <property type="protein sequence ID" value="ENSCINP00000032364.1"/>
    <property type="gene ID" value="ENSCING00000023767.1"/>
</dbReference>
<reference evidence="6" key="2">
    <citation type="journal article" date="2008" name="Genome Biol.">
        <title>Improved genome assembly and evidence-based global gene model set for the chordate Ciona intestinalis: new insight into intron and operon populations.</title>
        <authorList>
            <person name="Satou Y."/>
            <person name="Mineta K."/>
            <person name="Ogasawara M."/>
            <person name="Sasakura Y."/>
            <person name="Shoguchi E."/>
            <person name="Ueno K."/>
            <person name="Yamada L."/>
            <person name="Matsumoto J."/>
            <person name="Wasserscheid J."/>
            <person name="Dewar K."/>
            <person name="Wiley G.B."/>
            <person name="Macmil S.L."/>
            <person name="Roe B.A."/>
            <person name="Zeller R.W."/>
            <person name="Hastings K.E."/>
            <person name="Lemaire P."/>
            <person name="Lindquist E."/>
            <person name="Endo T."/>
            <person name="Hotta K."/>
            <person name="Inaba K."/>
        </authorList>
    </citation>
    <scope>NUCLEOTIDE SEQUENCE [LARGE SCALE GENOMIC DNA]</scope>
    <source>
        <strain evidence="6">wild type</strain>
    </source>
</reference>
<evidence type="ECO:0000313" key="6">
    <source>
        <dbReference type="Ensembl" id="ENSCINP00000032364.1"/>
    </source>
</evidence>
<organism evidence="6 7">
    <name type="scientific">Ciona intestinalis</name>
    <name type="common">Transparent sea squirt</name>
    <name type="synonym">Ascidia intestinalis</name>
    <dbReference type="NCBI Taxonomy" id="7719"/>
    <lineage>
        <taxon>Eukaryota</taxon>
        <taxon>Metazoa</taxon>
        <taxon>Chordata</taxon>
        <taxon>Tunicata</taxon>
        <taxon>Ascidiacea</taxon>
        <taxon>Phlebobranchia</taxon>
        <taxon>Cionidae</taxon>
        <taxon>Ciona</taxon>
    </lineage>
</organism>
<sequence length="219" mass="25452">MFRNMFKEFEEDPFFNEFSTRFPKHDDFGFRFAIEDDKRDHRRRSKANDEVMDPFQGMFRHMNKAIEEMHSGMEKMKNDPNVHMYSSCSTMSYMNDGKSKPKIYQAASSTRQAPGAIKETHRAVRDSETGVEKMAVGQHIGPRGRIVEKRKQKGGQVEEERKFLDMEEKDTSDFEREWKLKTGKLFPSSRGNEVENGMKGKFHRGVEGRSVARPAGPNK</sequence>
<dbReference type="EMBL" id="EAAA01001343">
    <property type="status" value="NOT_ANNOTATED_CDS"/>
    <property type="molecule type" value="Genomic_DNA"/>
</dbReference>
<dbReference type="GeneTree" id="ENSGT00390000005023"/>
<reference evidence="7" key="1">
    <citation type="journal article" date="2002" name="Science">
        <title>The draft genome of Ciona intestinalis: insights into chordate and vertebrate origins.</title>
        <authorList>
            <person name="Dehal P."/>
            <person name="Satou Y."/>
            <person name="Campbell R.K."/>
            <person name="Chapman J."/>
            <person name="Degnan B."/>
            <person name="De Tomaso A."/>
            <person name="Davidson B."/>
            <person name="Di Gregorio A."/>
            <person name="Gelpke M."/>
            <person name="Goodstein D.M."/>
            <person name="Harafuji N."/>
            <person name="Hastings K.E."/>
            <person name="Ho I."/>
            <person name="Hotta K."/>
            <person name="Huang W."/>
            <person name="Kawashima T."/>
            <person name="Lemaire P."/>
            <person name="Martinez D."/>
            <person name="Meinertzhagen I.A."/>
            <person name="Necula S."/>
            <person name="Nonaka M."/>
            <person name="Putnam N."/>
            <person name="Rash S."/>
            <person name="Saiga H."/>
            <person name="Satake M."/>
            <person name="Terry A."/>
            <person name="Yamada L."/>
            <person name="Wang H.G."/>
            <person name="Awazu S."/>
            <person name="Azumi K."/>
            <person name="Boore J."/>
            <person name="Branno M."/>
            <person name="Chin-Bow S."/>
            <person name="DeSantis R."/>
            <person name="Doyle S."/>
            <person name="Francino P."/>
            <person name="Keys D.N."/>
            <person name="Haga S."/>
            <person name="Hayashi H."/>
            <person name="Hino K."/>
            <person name="Imai K.S."/>
            <person name="Inaba K."/>
            <person name="Kano S."/>
            <person name="Kobayashi K."/>
            <person name="Kobayashi M."/>
            <person name="Lee B.I."/>
            <person name="Makabe K.W."/>
            <person name="Manohar C."/>
            <person name="Matassi G."/>
            <person name="Medina M."/>
            <person name="Mochizuki Y."/>
            <person name="Mount S."/>
            <person name="Morishita T."/>
            <person name="Miura S."/>
            <person name="Nakayama A."/>
            <person name="Nishizaka S."/>
            <person name="Nomoto H."/>
            <person name="Ohta F."/>
            <person name="Oishi K."/>
            <person name="Rigoutsos I."/>
            <person name="Sano M."/>
            <person name="Sasaki A."/>
            <person name="Sasakura Y."/>
            <person name="Shoguchi E."/>
            <person name="Shin-i T."/>
            <person name="Spagnuolo A."/>
            <person name="Stainier D."/>
            <person name="Suzuki M.M."/>
            <person name="Tassy O."/>
            <person name="Takatori N."/>
            <person name="Tokuoka M."/>
            <person name="Yagi K."/>
            <person name="Yoshizaki F."/>
            <person name="Wada S."/>
            <person name="Zhang C."/>
            <person name="Hyatt P.D."/>
            <person name="Larimer F."/>
            <person name="Detter C."/>
            <person name="Doggett N."/>
            <person name="Glavina T."/>
            <person name="Hawkins T."/>
            <person name="Richardson P."/>
            <person name="Lucas S."/>
            <person name="Kohara Y."/>
            <person name="Levine M."/>
            <person name="Satoh N."/>
            <person name="Rokhsar D.S."/>
        </authorList>
    </citation>
    <scope>NUCLEOTIDE SEQUENCE [LARGE SCALE GENOMIC DNA]</scope>
</reference>
<keyword evidence="7" id="KW-1185">Reference proteome</keyword>
<dbReference type="GO" id="GO:0005634">
    <property type="term" value="C:nucleus"/>
    <property type="evidence" value="ECO:0000318"/>
    <property type="project" value="GO_Central"/>
</dbReference>
<reference evidence="6" key="4">
    <citation type="submission" date="2025-09" db="UniProtKB">
        <authorList>
            <consortium name="Ensembl"/>
        </authorList>
    </citation>
    <scope>IDENTIFICATION</scope>
</reference>
<evidence type="ECO:0000256" key="1">
    <source>
        <dbReference type="ARBA" id="ARBA00004496"/>
    </source>
</evidence>
<name>H2XRT0_CIOIN</name>
<dbReference type="HOGENOM" id="CLU_063313_0_1_1"/>
<reference evidence="6" key="3">
    <citation type="submission" date="2025-08" db="UniProtKB">
        <authorList>
            <consortium name="Ensembl"/>
        </authorList>
    </citation>
    <scope>IDENTIFICATION</scope>
</reference>
<feature type="region of interest" description="Disordered" evidence="5">
    <location>
        <begin position="108"/>
        <end position="132"/>
    </location>
</feature>
<evidence type="ECO:0000256" key="5">
    <source>
        <dbReference type="SAM" id="MobiDB-lite"/>
    </source>
</evidence>
<dbReference type="OMA" id="LERNANC"/>
<dbReference type="InterPro" id="IPR019376">
    <property type="entry name" value="Myeloid_leukemia_factor"/>
</dbReference>
<dbReference type="PANTHER" id="PTHR13105">
    <property type="entry name" value="MYELOID LEUKEMIA FACTOR"/>
    <property type="match status" value="1"/>
</dbReference>
<dbReference type="FunCoup" id="H2XRT0">
    <property type="interactions" value="4"/>
</dbReference>